<dbReference type="SUPFAM" id="SSF56281">
    <property type="entry name" value="Metallo-hydrolase/oxidoreductase"/>
    <property type="match status" value="1"/>
</dbReference>
<accession>A0A543ASS4</accession>
<dbReference type="InterPro" id="IPR050855">
    <property type="entry name" value="NDM-1-like"/>
</dbReference>
<dbReference type="PANTHER" id="PTHR42951:SF4">
    <property type="entry name" value="ACYL-COENZYME A THIOESTERASE MBLAC2"/>
    <property type="match status" value="1"/>
</dbReference>
<dbReference type="Pfam" id="PF00753">
    <property type="entry name" value="Lactamase_B"/>
    <property type="match status" value="1"/>
</dbReference>
<evidence type="ECO:0000313" key="3">
    <source>
        <dbReference type="Proteomes" id="UP000317043"/>
    </source>
</evidence>
<dbReference type="SMART" id="SM00849">
    <property type="entry name" value="Lactamase_B"/>
    <property type="match status" value="1"/>
</dbReference>
<dbReference type="CDD" id="cd16282">
    <property type="entry name" value="metallo-hydrolase-like_MBL-fold"/>
    <property type="match status" value="1"/>
</dbReference>
<dbReference type="PANTHER" id="PTHR42951">
    <property type="entry name" value="METALLO-BETA-LACTAMASE DOMAIN-CONTAINING"/>
    <property type="match status" value="1"/>
</dbReference>
<protein>
    <submittedName>
        <fullName evidence="2">Glyoxylase-like metal-dependent hydrolase (Beta-lactamase superfamily II)</fullName>
    </submittedName>
</protein>
<keyword evidence="3" id="KW-1185">Reference proteome</keyword>
<keyword evidence="2" id="KW-0378">Hydrolase</keyword>
<gene>
    <name evidence="2" type="ORF">FB566_1153</name>
</gene>
<dbReference type="GO" id="GO:0016787">
    <property type="term" value="F:hydrolase activity"/>
    <property type="evidence" value="ECO:0007669"/>
    <property type="project" value="UniProtKB-KW"/>
</dbReference>
<dbReference type="Proteomes" id="UP000317043">
    <property type="component" value="Unassembled WGS sequence"/>
</dbReference>
<dbReference type="Gene3D" id="3.60.15.10">
    <property type="entry name" value="Ribonuclease Z/Hydroxyacylglutathione hydrolase-like"/>
    <property type="match status" value="1"/>
</dbReference>
<feature type="domain" description="Metallo-beta-lactamase" evidence="1">
    <location>
        <begin position="20"/>
        <end position="210"/>
    </location>
</feature>
<dbReference type="RefSeq" id="WP_142035835.1">
    <property type="nucleotide sequence ID" value="NZ_JBHTGS010000001.1"/>
</dbReference>
<dbReference type="AlphaFoldDB" id="A0A543ASS4"/>
<evidence type="ECO:0000259" key="1">
    <source>
        <dbReference type="SMART" id="SM00849"/>
    </source>
</evidence>
<sequence>MTSFRAVTDDVYVLRYPVLDVNCTLIVGERRALLVDTLSGPSQAGLLARRVREVTDLPVIGVNTHVHFDHVFGNATVATQLGITDFWAHATVIDELSRRPCEARADAYQVCARLAPDIADEVRGVEILVPNQTVDTEVELDLGDRVVRLWHPGRAHSDGDLVIITDDVLLAGDLVEEGAPPNTNGSDLAGWTRALDMMLPKVTGPVIPGHGAVVDAAFVRRQRDEIAAMS</sequence>
<dbReference type="OrthoDB" id="420651at2"/>
<proteinExistence type="predicted"/>
<dbReference type="EMBL" id="VFOW01000001">
    <property type="protein sequence ID" value="TQL75642.1"/>
    <property type="molecule type" value="Genomic_DNA"/>
</dbReference>
<dbReference type="InParanoid" id="A0A543ASS4"/>
<name>A0A543ASS4_9ACTN</name>
<reference evidence="2 3" key="1">
    <citation type="submission" date="2019-06" db="EMBL/GenBank/DDBJ databases">
        <title>Sequencing the genomes of 1000 actinobacteria strains.</title>
        <authorList>
            <person name="Klenk H.-P."/>
        </authorList>
    </citation>
    <scope>NUCLEOTIDE SEQUENCE [LARGE SCALE GENOMIC DNA]</scope>
    <source>
        <strain evidence="2 3">DSM 45928</strain>
    </source>
</reference>
<dbReference type="InterPro" id="IPR036866">
    <property type="entry name" value="RibonucZ/Hydroxyglut_hydro"/>
</dbReference>
<dbReference type="InterPro" id="IPR001279">
    <property type="entry name" value="Metallo-B-lactamas"/>
</dbReference>
<evidence type="ECO:0000313" key="2">
    <source>
        <dbReference type="EMBL" id="TQL75642.1"/>
    </source>
</evidence>
<comment type="caution">
    <text evidence="2">The sequence shown here is derived from an EMBL/GenBank/DDBJ whole genome shotgun (WGS) entry which is preliminary data.</text>
</comment>
<organism evidence="2 3">
    <name type="scientific">Stackebrandtia endophytica</name>
    <dbReference type="NCBI Taxonomy" id="1496996"/>
    <lineage>
        <taxon>Bacteria</taxon>
        <taxon>Bacillati</taxon>
        <taxon>Actinomycetota</taxon>
        <taxon>Actinomycetes</taxon>
        <taxon>Glycomycetales</taxon>
        <taxon>Glycomycetaceae</taxon>
        <taxon>Stackebrandtia</taxon>
    </lineage>
</organism>